<evidence type="ECO:0000256" key="1">
    <source>
        <dbReference type="ARBA" id="ARBA00023015"/>
    </source>
</evidence>
<dbReference type="RefSeq" id="WP_213512903.1">
    <property type="nucleotide sequence ID" value="NZ_BOSE01000001.1"/>
</dbReference>
<dbReference type="SMART" id="SM00342">
    <property type="entry name" value="HTH_ARAC"/>
    <property type="match status" value="1"/>
</dbReference>
<evidence type="ECO:0000313" key="5">
    <source>
        <dbReference type="EMBL" id="GIP14692.1"/>
    </source>
</evidence>
<protein>
    <submittedName>
        <fullName evidence="5">AraC family transcriptional regulator</fullName>
    </submittedName>
</protein>
<name>A0A920CSD2_9BACL</name>
<dbReference type="InterPro" id="IPR018060">
    <property type="entry name" value="HTH_AraC"/>
</dbReference>
<evidence type="ECO:0000313" key="6">
    <source>
        <dbReference type="Proteomes" id="UP000683139"/>
    </source>
</evidence>
<organism evidence="5 6">
    <name type="scientific">Paenibacillus montaniterrae</name>
    <dbReference type="NCBI Taxonomy" id="429341"/>
    <lineage>
        <taxon>Bacteria</taxon>
        <taxon>Bacillati</taxon>
        <taxon>Bacillota</taxon>
        <taxon>Bacilli</taxon>
        <taxon>Bacillales</taxon>
        <taxon>Paenibacillaceae</taxon>
        <taxon>Paenibacillus</taxon>
    </lineage>
</organism>
<accession>A0A920CSD2</accession>
<sequence>MYNTLIPFPAGFWTSLGHLGIDAQDIIRKGRLPNTLMTQQAVTVAQYFAIWQAYSDLVGDIAKGIVSLASAFETAKFPPPVLATYHAGSYREALSFMARYKQMCPPASMRIAEEGELCTIDLGWGQPEQVGPAILTGITLAFLLELGRRGTGRPLSARSIEFTQSMGDVQVLEEYFGCRVRTSSSTNRMVLHRRDLDRIFVSNNEELMEILTPVLDKTLEEQLSSSSFAETVKQLVKQSLAEGKASIHVIAKELGMSERSLQRRLADENTSFKQLMTEGKQEQARAYLTNPSLPIKEVAYLLGYRDQNSFYRAFRQWEGETPLTWRAEHMI</sequence>
<dbReference type="GO" id="GO:0005829">
    <property type="term" value="C:cytosol"/>
    <property type="evidence" value="ECO:0007669"/>
    <property type="project" value="TreeGrafter"/>
</dbReference>
<keyword evidence="2" id="KW-0238">DNA-binding</keyword>
<proteinExistence type="predicted"/>
<keyword evidence="6" id="KW-1185">Reference proteome</keyword>
<dbReference type="EMBL" id="BOSE01000001">
    <property type="protein sequence ID" value="GIP14692.1"/>
    <property type="molecule type" value="Genomic_DNA"/>
</dbReference>
<dbReference type="Pfam" id="PF12833">
    <property type="entry name" value="HTH_18"/>
    <property type="match status" value="1"/>
</dbReference>
<dbReference type="Proteomes" id="UP000683139">
    <property type="component" value="Unassembled WGS sequence"/>
</dbReference>
<dbReference type="Pfam" id="PF12625">
    <property type="entry name" value="Arabinose_bd"/>
    <property type="match status" value="1"/>
</dbReference>
<dbReference type="InterPro" id="IPR009057">
    <property type="entry name" value="Homeodomain-like_sf"/>
</dbReference>
<reference evidence="5" key="1">
    <citation type="submission" date="2021-03" db="EMBL/GenBank/DDBJ databases">
        <title>Antimicrobial resistance genes in bacteria isolated from Japanese honey, and their potential for conferring macrolide and lincosamide resistance in the American foulbrood pathogen Paenibacillus larvae.</title>
        <authorList>
            <person name="Okamoto M."/>
            <person name="Kumagai M."/>
            <person name="Kanamori H."/>
            <person name="Takamatsu D."/>
        </authorList>
    </citation>
    <scope>NUCLEOTIDE SEQUENCE</scope>
    <source>
        <strain evidence="5">J40TS1</strain>
    </source>
</reference>
<dbReference type="AlphaFoldDB" id="A0A920CSD2"/>
<dbReference type="PROSITE" id="PS01124">
    <property type="entry name" value="HTH_ARAC_FAMILY_2"/>
    <property type="match status" value="1"/>
</dbReference>
<dbReference type="InterPro" id="IPR032687">
    <property type="entry name" value="AraC-type_N"/>
</dbReference>
<evidence type="ECO:0000259" key="4">
    <source>
        <dbReference type="PROSITE" id="PS01124"/>
    </source>
</evidence>
<comment type="caution">
    <text evidence="5">The sequence shown here is derived from an EMBL/GenBank/DDBJ whole genome shotgun (WGS) entry which is preliminary data.</text>
</comment>
<dbReference type="PANTHER" id="PTHR47894">
    <property type="entry name" value="HTH-TYPE TRANSCRIPTIONAL REGULATOR GADX"/>
    <property type="match status" value="1"/>
</dbReference>
<gene>
    <name evidence="5" type="ORF">J40TS1_03340</name>
</gene>
<dbReference type="Gene3D" id="1.10.10.60">
    <property type="entry name" value="Homeodomain-like"/>
    <property type="match status" value="1"/>
</dbReference>
<dbReference type="SUPFAM" id="SSF46689">
    <property type="entry name" value="Homeodomain-like"/>
    <property type="match status" value="1"/>
</dbReference>
<dbReference type="GO" id="GO:0000976">
    <property type="term" value="F:transcription cis-regulatory region binding"/>
    <property type="evidence" value="ECO:0007669"/>
    <property type="project" value="TreeGrafter"/>
</dbReference>
<evidence type="ECO:0000256" key="3">
    <source>
        <dbReference type="ARBA" id="ARBA00023163"/>
    </source>
</evidence>
<feature type="domain" description="HTH araC/xylS-type" evidence="4">
    <location>
        <begin position="230"/>
        <end position="328"/>
    </location>
</feature>
<keyword evidence="1" id="KW-0805">Transcription regulation</keyword>
<evidence type="ECO:0000256" key="2">
    <source>
        <dbReference type="ARBA" id="ARBA00023125"/>
    </source>
</evidence>
<keyword evidence="3" id="KW-0804">Transcription</keyword>
<dbReference type="GO" id="GO:0003700">
    <property type="term" value="F:DNA-binding transcription factor activity"/>
    <property type="evidence" value="ECO:0007669"/>
    <property type="project" value="InterPro"/>
</dbReference>
<dbReference type="PANTHER" id="PTHR47894:SF1">
    <property type="entry name" value="HTH-TYPE TRANSCRIPTIONAL REGULATOR VQSM"/>
    <property type="match status" value="1"/>
</dbReference>